<reference evidence="2 3" key="1">
    <citation type="submission" date="2019-12" db="EMBL/GenBank/DDBJ databases">
        <title>Whole genome shotgun sequence of Streptomyces tubercidicus NBRC 13090.</title>
        <authorList>
            <person name="Ichikawa N."/>
            <person name="Kimura A."/>
            <person name="Kitahashi Y."/>
            <person name="Komaki H."/>
            <person name="Tamura T."/>
        </authorList>
    </citation>
    <scope>NUCLEOTIDE SEQUENCE [LARGE SCALE GENOMIC DNA]</scope>
    <source>
        <strain evidence="2 3">NBRC 13090</strain>
    </source>
</reference>
<protein>
    <recommendedName>
        <fullName evidence="1">Gfo/Idh/MocA-like oxidoreductase N-terminal domain-containing protein</fullName>
    </recommendedName>
</protein>
<dbReference type="GO" id="GO:0000166">
    <property type="term" value="F:nucleotide binding"/>
    <property type="evidence" value="ECO:0007669"/>
    <property type="project" value="InterPro"/>
</dbReference>
<dbReference type="PANTHER" id="PTHR43377">
    <property type="entry name" value="BILIVERDIN REDUCTASE A"/>
    <property type="match status" value="1"/>
</dbReference>
<evidence type="ECO:0000313" key="3">
    <source>
        <dbReference type="Proteomes" id="UP000431826"/>
    </source>
</evidence>
<evidence type="ECO:0000313" key="2">
    <source>
        <dbReference type="EMBL" id="GFE36367.1"/>
    </source>
</evidence>
<organism evidence="2 3">
    <name type="scientific">Streptomyces tubercidicus</name>
    <dbReference type="NCBI Taxonomy" id="47759"/>
    <lineage>
        <taxon>Bacteria</taxon>
        <taxon>Bacillati</taxon>
        <taxon>Actinomycetota</taxon>
        <taxon>Actinomycetes</taxon>
        <taxon>Kitasatosporales</taxon>
        <taxon>Streptomycetaceae</taxon>
        <taxon>Streptomyces</taxon>
    </lineage>
</organism>
<dbReference type="Gene3D" id="3.40.50.720">
    <property type="entry name" value="NAD(P)-binding Rossmann-like Domain"/>
    <property type="match status" value="1"/>
</dbReference>
<dbReference type="AlphaFoldDB" id="A0A640UKP2"/>
<dbReference type="Pfam" id="PF01408">
    <property type="entry name" value="GFO_IDH_MocA"/>
    <property type="match status" value="1"/>
</dbReference>
<dbReference type="PANTHER" id="PTHR43377:SF1">
    <property type="entry name" value="BILIVERDIN REDUCTASE A"/>
    <property type="match status" value="1"/>
</dbReference>
<dbReference type="Gene3D" id="3.30.360.10">
    <property type="entry name" value="Dihydrodipicolinate Reductase, domain 2"/>
    <property type="match status" value="1"/>
</dbReference>
<dbReference type="SUPFAM" id="SSF51735">
    <property type="entry name" value="NAD(P)-binding Rossmann-fold domains"/>
    <property type="match status" value="1"/>
</dbReference>
<dbReference type="InterPro" id="IPR036291">
    <property type="entry name" value="NAD(P)-bd_dom_sf"/>
</dbReference>
<dbReference type="Proteomes" id="UP000431826">
    <property type="component" value="Unassembled WGS sequence"/>
</dbReference>
<dbReference type="InterPro" id="IPR000683">
    <property type="entry name" value="Gfo/Idh/MocA-like_OxRdtase_N"/>
</dbReference>
<feature type="domain" description="Gfo/Idh/MocA-like oxidoreductase N-terminal" evidence="1">
    <location>
        <begin position="13"/>
        <end position="127"/>
    </location>
</feature>
<name>A0A640UKP2_9ACTN</name>
<keyword evidence="3" id="KW-1185">Reference proteome</keyword>
<gene>
    <name evidence="2" type="ORF">Stube_10400</name>
</gene>
<sequence length="347" mass="37764">MPIRRLAPGRAAVRYGFIGPGTHAQENLLPALSVLDGARLTAVAARKPDAAAEAARRWGADLWTDDWTELTEPADGEGGREVDALVVAGSPDLHAEVLRRALPRGISVFVEKPPAPGTGTLEKLVDDERGAPRGTVAFVGFNFPYGQSYRKLRDTLRDHGALRTVDIRMVSAKPTSPVWGCTTVEDSLLQGLGTHAVDLALRELGTPDRITARRADIDARRCAIHVFLEYADGRLATLLLGNYSNRLEYRCELVTDDAVVGVLDHFRTLTVSRPSNAPGAGVLDGKETLRHDWPGRRGGYGVTGYATELESFHRSVRDGERSGSPLSACLEVYRVLDEVRRQTGVRP</sequence>
<dbReference type="InterPro" id="IPR051450">
    <property type="entry name" value="Gfo/Idh/MocA_Oxidoreductases"/>
</dbReference>
<evidence type="ECO:0000259" key="1">
    <source>
        <dbReference type="Pfam" id="PF01408"/>
    </source>
</evidence>
<dbReference type="GeneID" id="96282213"/>
<comment type="caution">
    <text evidence="2">The sequence shown here is derived from an EMBL/GenBank/DDBJ whole genome shotgun (WGS) entry which is preliminary data.</text>
</comment>
<dbReference type="OrthoDB" id="9815825at2"/>
<dbReference type="EMBL" id="BLIR01000001">
    <property type="protein sequence ID" value="GFE36367.1"/>
    <property type="molecule type" value="Genomic_DNA"/>
</dbReference>
<dbReference type="RefSeq" id="WP_159742681.1">
    <property type="nucleotide sequence ID" value="NZ_BLIR01000001.1"/>
</dbReference>
<proteinExistence type="predicted"/>
<accession>A0A640UKP2</accession>